<dbReference type="EMBL" id="NFZT01000001">
    <property type="protein sequence ID" value="OWV32514.1"/>
    <property type="molecule type" value="Genomic_DNA"/>
</dbReference>
<keyword evidence="2" id="KW-1185">Reference proteome</keyword>
<accession>A0A219B2V9</accession>
<proteinExistence type="predicted"/>
<name>A0A219B2V9_9SPHN</name>
<evidence type="ECO:0000313" key="1">
    <source>
        <dbReference type="EMBL" id="OWV32514.1"/>
    </source>
</evidence>
<protein>
    <submittedName>
        <fullName evidence="1">Uncharacterized protein</fullName>
    </submittedName>
</protein>
<dbReference type="Proteomes" id="UP000198462">
    <property type="component" value="Unassembled WGS sequence"/>
</dbReference>
<dbReference type="RefSeq" id="WP_088711309.1">
    <property type="nucleotide sequence ID" value="NZ_NFZT01000001.1"/>
</dbReference>
<dbReference type="AlphaFoldDB" id="A0A219B2V9"/>
<gene>
    <name evidence="1" type="ORF">B5C34_02955</name>
</gene>
<dbReference type="OrthoDB" id="8283524at2"/>
<evidence type="ECO:0000313" key="2">
    <source>
        <dbReference type="Proteomes" id="UP000198462"/>
    </source>
</evidence>
<organism evidence="1 2">
    <name type="scientific">Pacificimonas flava</name>
    <dbReference type="NCBI Taxonomy" id="1234595"/>
    <lineage>
        <taxon>Bacteria</taxon>
        <taxon>Pseudomonadati</taxon>
        <taxon>Pseudomonadota</taxon>
        <taxon>Alphaproteobacteria</taxon>
        <taxon>Sphingomonadales</taxon>
        <taxon>Sphingosinicellaceae</taxon>
        <taxon>Pacificimonas</taxon>
    </lineage>
</organism>
<comment type="caution">
    <text evidence="1">The sequence shown here is derived from an EMBL/GenBank/DDBJ whole genome shotgun (WGS) entry which is preliminary data.</text>
</comment>
<reference evidence="2" key="1">
    <citation type="submission" date="2017-05" db="EMBL/GenBank/DDBJ databases">
        <authorList>
            <person name="Lin X."/>
        </authorList>
    </citation>
    <scope>NUCLEOTIDE SEQUENCE [LARGE SCALE GENOMIC DNA]</scope>
    <source>
        <strain evidence="2">JLT2012</strain>
    </source>
</reference>
<sequence>MTPFVELRAGMFIVIAPKTAKIVAADRICSAIMAKLTASPATVLDGDAWQRVVQVVPDQGSPSISSQTLSHSLQPAGLSRAVAHLCAKPVAGRMASSVANAVASRIQALGSVNSFNCLVLDQSSRETIGTALTCLEIRSAGGGSASDYTFDVTTMTSSLDLRNAGTAADLSQIFGNFSVPRDAVAFTRLTA</sequence>